<keyword evidence="3" id="KW-1185">Reference proteome</keyword>
<dbReference type="InterPro" id="IPR002575">
    <property type="entry name" value="Aminoglycoside_PTrfase"/>
</dbReference>
<sequence length="659" mass="72747">MQAMILAAGFGTRLQPYSLVRPKPLFPVLNRPLLLATIERLQAAGCRRIVVNCHHLGEQIAAAVAGLEGVELQLEPAILGTGGSLAEAAERLADEPLLVSNGDIYHTIDFRQLYEYHVRQDHLVTMALHDCPRFNTVQTRGDRVTGFGTATAIGTPGALAFTGVQVIDPRVLATMDERRPLCIIEHYRSLIGAGTAINCLVFSDPQWTDIGTVEEYLRLHGDLLTGRTPLWPELVHPTGDGVLIDTAAELHPDCRIEPWACIGAARIESGTVIARSVVWDGAVVTDDRPLIDCLVAPPLLGTPHGVPGRAMTTTLRGEIGRLLINSGLVECSANGDREVALQPLHGDGSSRRFFRVFCGARPLCLAVLPAGNSERELAESRSAATLADHLDQAGVPVPRLLGVDEQRTILLFEDLGDCRLHDLLLRDRSAALAWYPEVVRHLARMQVRGAAGFRADWCFDAPVYDEQVMIERESLYFATAFWRDTLFGDEVTGLREEFAELARRAAADFELLFLHRDFQSRNIMISDGRVRIIDFQAGRLGPPGYDVASLLIDPYAALSGTLQDELLEGYLAEMRQLGGVDVDKISASYPLLAVQRNLQIIGAFAYLSGRRKKPFFRRYIMPSLIMLQNRLTEQMFEDFVLLRRTVSAAISGYRQSIRG</sequence>
<dbReference type="SUPFAM" id="SSF56112">
    <property type="entry name" value="Protein kinase-like (PK-like)"/>
    <property type="match status" value="1"/>
</dbReference>
<proteinExistence type="predicted"/>
<protein>
    <submittedName>
        <fullName evidence="2">NDP-sugar pyrophosphorylase, includes eIF-2Bgamma, eIF-2Bepsilon, and LPS biosynthesis proteins</fullName>
    </submittedName>
</protein>
<organism evidence="2 3">
    <name type="scientific">Desulfofustis glycolicus DSM 9705</name>
    <dbReference type="NCBI Taxonomy" id="1121409"/>
    <lineage>
        <taxon>Bacteria</taxon>
        <taxon>Pseudomonadati</taxon>
        <taxon>Thermodesulfobacteriota</taxon>
        <taxon>Desulfobulbia</taxon>
        <taxon>Desulfobulbales</taxon>
        <taxon>Desulfocapsaceae</taxon>
        <taxon>Desulfofustis</taxon>
    </lineage>
</organism>
<dbReference type="InterPro" id="IPR005835">
    <property type="entry name" value="NTP_transferase_dom"/>
</dbReference>
<dbReference type="SUPFAM" id="SSF51161">
    <property type="entry name" value="Trimeric LpxA-like enzymes"/>
    <property type="match status" value="1"/>
</dbReference>
<dbReference type="OrthoDB" id="9809275at2"/>
<evidence type="ECO:0000259" key="1">
    <source>
        <dbReference type="SMART" id="SM00587"/>
    </source>
</evidence>
<dbReference type="InterPro" id="IPR050486">
    <property type="entry name" value="Mannose-1P_guanyltransferase"/>
</dbReference>
<name>A0A1M5XM70_9BACT</name>
<evidence type="ECO:0000313" key="2">
    <source>
        <dbReference type="EMBL" id="SHI00901.1"/>
    </source>
</evidence>
<accession>A0A1M5XM70</accession>
<feature type="domain" description="CHK kinase-like" evidence="1">
    <location>
        <begin position="410"/>
        <end position="580"/>
    </location>
</feature>
<dbReference type="Gene3D" id="3.30.200.20">
    <property type="entry name" value="Phosphorylase Kinase, domain 1"/>
    <property type="match status" value="1"/>
</dbReference>
<dbReference type="PANTHER" id="PTHR22572">
    <property type="entry name" value="SUGAR-1-PHOSPHATE GUANYL TRANSFERASE"/>
    <property type="match status" value="1"/>
</dbReference>
<dbReference type="SUPFAM" id="SSF53448">
    <property type="entry name" value="Nucleotide-diphospho-sugar transferases"/>
    <property type="match status" value="1"/>
</dbReference>
<dbReference type="Gene3D" id="3.90.550.10">
    <property type="entry name" value="Spore Coat Polysaccharide Biosynthesis Protein SpsA, Chain A"/>
    <property type="match status" value="1"/>
</dbReference>
<dbReference type="Gene3D" id="3.90.1200.10">
    <property type="match status" value="1"/>
</dbReference>
<dbReference type="InterPro" id="IPR029044">
    <property type="entry name" value="Nucleotide-diphossugar_trans"/>
</dbReference>
<evidence type="ECO:0000313" key="3">
    <source>
        <dbReference type="Proteomes" id="UP000184139"/>
    </source>
</evidence>
<dbReference type="SMART" id="SM00587">
    <property type="entry name" value="CHK"/>
    <property type="match status" value="1"/>
</dbReference>
<dbReference type="InterPro" id="IPR011009">
    <property type="entry name" value="Kinase-like_dom_sf"/>
</dbReference>
<dbReference type="STRING" id="1121409.SAMN02745124_03190"/>
<dbReference type="EMBL" id="FQXS01000021">
    <property type="protein sequence ID" value="SHI00901.1"/>
    <property type="molecule type" value="Genomic_DNA"/>
</dbReference>
<gene>
    <name evidence="2" type="ORF">SAMN02745124_03190</name>
</gene>
<dbReference type="AlphaFoldDB" id="A0A1M5XM70"/>
<dbReference type="InterPro" id="IPR011004">
    <property type="entry name" value="Trimer_LpxA-like_sf"/>
</dbReference>
<dbReference type="InterPro" id="IPR015897">
    <property type="entry name" value="CHK_kinase-like"/>
</dbReference>
<dbReference type="CDD" id="cd06422">
    <property type="entry name" value="NTP_transferase_like_1"/>
    <property type="match status" value="1"/>
</dbReference>
<reference evidence="2 3" key="1">
    <citation type="submission" date="2016-11" db="EMBL/GenBank/DDBJ databases">
        <authorList>
            <person name="Jaros S."/>
            <person name="Januszkiewicz K."/>
            <person name="Wedrychowicz H."/>
        </authorList>
    </citation>
    <scope>NUCLEOTIDE SEQUENCE [LARGE SCALE GENOMIC DNA]</scope>
    <source>
        <strain evidence="2 3">DSM 9705</strain>
    </source>
</reference>
<dbReference type="RefSeq" id="WP_073377564.1">
    <property type="nucleotide sequence ID" value="NZ_FQXS01000021.1"/>
</dbReference>
<dbReference type="Pfam" id="PF01636">
    <property type="entry name" value="APH"/>
    <property type="match status" value="1"/>
</dbReference>
<dbReference type="Pfam" id="PF00483">
    <property type="entry name" value="NTP_transferase"/>
    <property type="match status" value="1"/>
</dbReference>
<dbReference type="Proteomes" id="UP000184139">
    <property type="component" value="Unassembled WGS sequence"/>
</dbReference>